<feature type="region of interest" description="Disordered" evidence="1">
    <location>
        <begin position="137"/>
        <end position="156"/>
    </location>
</feature>
<accession>A0A392Q3M5</accession>
<reference evidence="2 3" key="1">
    <citation type="journal article" date="2018" name="Front. Plant Sci.">
        <title>Red Clover (Trifolium pratense) and Zigzag Clover (T. medium) - A Picture of Genomic Similarities and Differences.</title>
        <authorList>
            <person name="Dluhosova J."/>
            <person name="Istvanek J."/>
            <person name="Nedelnik J."/>
            <person name="Repkova J."/>
        </authorList>
    </citation>
    <scope>NUCLEOTIDE SEQUENCE [LARGE SCALE GENOMIC DNA]</scope>
    <source>
        <strain evidence="3">cv. 10/8</strain>
        <tissue evidence="2">Leaf</tissue>
    </source>
</reference>
<evidence type="ECO:0000256" key="1">
    <source>
        <dbReference type="SAM" id="MobiDB-lite"/>
    </source>
</evidence>
<name>A0A392Q3M5_9FABA</name>
<protein>
    <submittedName>
        <fullName evidence="2">Extra-large GTP-binding protein</fullName>
    </submittedName>
</protein>
<evidence type="ECO:0000313" key="3">
    <source>
        <dbReference type="Proteomes" id="UP000265520"/>
    </source>
</evidence>
<comment type="caution">
    <text evidence="2">The sequence shown here is derived from an EMBL/GenBank/DDBJ whole genome shotgun (WGS) entry which is preliminary data.</text>
</comment>
<dbReference type="EMBL" id="LXQA010107279">
    <property type="protein sequence ID" value="MCI17845.1"/>
    <property type="molecule type" value="Genomic_DNA"/>
</dbReference>
<organism evidence="2 3">
    <name type="scientific">Trifolium medium</name>
    <dbReference type="NCBI Taxonomy" id="97028"/>
    <lineage>
        <taxon>Eukaryota</taxon>
        <taxon>Viridiplantae</taxon>
        <taxon>Streptophyta</taxon>
        <taxon>Embryophyta</taxon>
        <taxon>Tracheophyta</taxon>
        <taxon>Spermatophyta</taxon>
        <taxon>Magnoliopsida</taxon>
        <taxon>eudicotyledons</taxon>
        <taxon>Gunneridae</taxon>
        <taxon>Pentapetalae</taxon>
        <taxon>rosids</taxon>
        <taxon>fabids</taxon>
        <taxon>Fabales</taxon>
        <taxon>Fabaceae</taxon>
        <taxon>Papilionoideae</taxon>
        <taxon>50 kb inversion clade</taxon>
        <taxon>NPAAA clade</taxon>
        <taxon>Hologalegina</taxon>
        <taxon>IRL clade</taxon>
        <taxon>Trifolieae</taxon>
        <taxon>Trifolium</taxon>
    </lineage>
</organism>
<sequence>MVSFLRKLRTSSVTSMEETEHSNSISSSNYEYSFAVVYTGPPLNHSIPEIPTFKIDQIPIASIAQKTHDFNVPVIQPLVEVETSKTDVNVNVNVDVDLPSCEVVDDVDVPTNSDTIDSESDLGSGSCEICSISEESEADEKVRTKHVKQPSAVTFR</sequence>
<feature type="non-terminal residue" evidence="2">
    <location>
        <position position="156"/>
    </location>
</feature>
<dbReference type="AlphaFoldDB" id="A0A392Q3M5"/>
<dbReference type="Proteomes" id="UP000265520">
    <property type="component" value="Unassembled WGS sequence"/>
</dbReference>
<keyword evidence="3" id="KW-1185">Reference proteome</keyword>
<evidence type="ECO:0000313" key="2">
    <source>
        <dbReference type="EMBL" id="MCI17845.1"/>
    </source>
</evidence>
<proteinExistence type="predicted"/>